<dbReference type="GO" id="GO:0003676">
    <property type="term" value="F:nucleic acid binding"/>
    <property type="evidence" value="ECO:0007669"/>
    <property type="project" value="InterPro"/>
</dbReference>
<sequence length="105" mass="11752">MGEPACNTSNFTHEEASWEVHKTTALQGKGTVKCDNCEKRKHLARNSQCSAHQSHCWCCVKVGHWAASCHSSGFKKVQKCEEEAILSCSYKKHQGQLRCQVMISV</sequence>
<evidence type="ECO:0000313" key="2">
    <source>
        <dbReference type="Proteomes" id="UP000324222"/>
    </source>
</evidence>
<evidence type="ECO:0008006" key="3">
    <source>
        <dbReference type="Google" id="ProtNLM"/>
    </source>
</evidence>
<dbReference type="SUPFAM" id="SSF57756">
    <property type="entry name" value="Retrovirus zinc finger-like domains"/>
    <property type="match status" value="1"/>
</dbReference>
<dbReference type="Proteomes" id="UP000324222">
    <property type="component" value="Unassembled WGS sequence"/>
</dbReference>
<comment type="caution">
    <text evidence="1">The sequence shown here is derived from an EMBL/GenBank/DDBJ whole genome shotgun (WGS) entry which is preliminary data.</text>
</comment>
<dbReference type="Gene3D" id="4.10.60.10">
    <property type="entry name" value="Zinc finger, CCHC-type"/>
    <property type="match status" value="1"/>
</dbReference>
<gene>
    <name evidence="1" type="ORF">E2C01_077775</name>
</gene>
<dbReference type="AlphaFoldDB" id="A0A5B7ISD1"/>
<accession>A0A5B7ISD1</accession>
<reference evidence="1 2" key="1">
    <citation type="submission" date="2019-05" db="EMBL/GenBank/DDBJ databases">
        <title>Another draft genome of Portunus trituberculatus and its Hox gene families provides insights of decapod evolution.</title>
        <authorList>
            <person name="Jeong J.-H."/>
            <person name="Song I."/>
            <person name="Kim S."/>
            <person name="Choi T."/>
            <person name="Kim D."/>
            <person name="Ryu S."/>
            <person name="Kim W."/>
        </authorList>
    </citation>
    <scope>NUCLEOTIDE SEQUENCE [LARGE SCALE GENOMIC DNA]</scope>
    <source>
        <tissue evidence="1">Muscle</tissue>
    </source>
</reference>
<proteinExistence type="predicted"/>
<protein>
    <recommendedName>
        <fullName evidence="3">CCHC-type domain-containing protein</fullName>
    </recommendedName>
</protein>
<dbReference type="GO" id="GO:0008270">
    <property type="term" value="F:zinc ion binding"/>
    <property type="evidence" value="ECO:0007669"/>
    <property type="project" value="InterPro"/>
</dbReference>
<dbReference type="EMBL" id="VSRR010061458">
    <property type="protein sequence ID" value="MPC83084.1"/>
    <property type="molecule type" value="Genomic_DNA"/>
</dbReference>
<name>A0A5B7ISD1_PORTR</name>
<organism evidence="1 2">
    <name type="scientific">Portunus trituberculatus</name>
    <name type="common">Swimming crab</name>
    <name type="synonym">Neptunus trituberculatus</name>
    <dbReference type="NCBI Taxonomy" id="210409"/>
    <lineage>
        <taxon>Eukaryota</taxon>
        <taxon>Metazoa</taxon>
        <taxon>Ecdysozoa</taxon>
        <taxon>Arthropoda</taxon>
        <taxon>Crustacea</taxon>
        <taxon>Multicrustacea</taxon>
        <taxon>Malacostraca</taxon>
        <taxon>Eumalacostraca</taxon>
        <taxon>Eucarida</taxon>
        <taxon>Decapoda</taxon>
        <taxon>Pleocyemata</taxon>
        <taxon>Brachyura</taxon>
        <taxon>Eubrachyura</taxon>
        <taxon>Portunoidea</taxon>
        <taxon>Portunidae</taxon>
        <taxon>Portuninae</taxon>
        <taxon>Portunus</taxon>
    </lineage>
</organism>
<evidence type="ECO:0000313" key="1">
    <source>
        <dbReference type="EMBL" id="MPC83084.1"/>
    </source>
</evidence>
<keyword evidence="2" id="KW-1185">Reference proteome</keyword>
<dbReference type="InterPro" id="IPR036875">
    <property type="entry name" value="Znf_CCHC_sf"/>
</dbReference>